<accession>A0ABV4X7Y2</accession>
<dbReference type="Pfam" id="PF26355">
    <property type="entry name" value="HTH_VMAP-M9"/>
    <property type="match status" value="1"/>
</dbReference>
<dbReference type="PRINTS" id="PR00364">
    <property type="entry name" value="DISEASERSIST"/>
</dbReference>
<dbReference type="InterPro" id="IPR058651">
    <property type="entry name" value="HTH_VMAP-M9"/>
</dbReference>
<dbReference type="InterPro" id="IPR002182">
    <property type="entry name" value="NB-ARC"/>
</dbReference>
<reference evidence="3 4" key="1">
    <citation type="submission" date="2024-09" db="EMBL/GenBank/DDBJ databases">
        <title>Floridaenema gen nov. (Aerosakkonemataceae, Aerosakkonematales ord. nov., Cyanobacteria) from benthic tropical and subtropical fresh waters, with the description of four new species.</title>
        <authorList>
            <person name="Moretto J.A."/>
            <person name="Berthold D.E."/>
            <person name="Lefler F.W."/>
            <person name="Huang I.-S."/>
            <person name="Laughinghouse H. IV."/>
        </authorList>
    </citation>
    <scope>NUCLEOTIDE SEQUENCE [LARGE SCALE GENOMIC DNA]</scope>
    <source>
        <strain evidence="3 4">BLCC-F46</strain>
    </source>
</reference>
<dbReference type="RefSeq" id="WP_413271953.1">
    <property type="nucleotide sequence ID" value="NZ_JBHFNQ010000143.1"/>
</dbReference>
<gene>
    <name evidence="3" type="ORF">ACE1CC_18760</name>
</gene>
<dbReference type="Gene3D" id="3.40.50.300">
    <property type="entry name" value="P-loop containing nucleotide triphosphate hydrolases"/>
    <property type="match status" value="1"/>
</dbReference>
<dbReference type="SUPFAM" id="SSF52540">
    <property type="entry name" value="P-loop containing nucleoside triphosphate hydrolases"/>
    <property type="match status" value="1"/>
</dbReference>
<dbReference type="PANTHER" id="PTHR47691:SF3">
    <property type="entry name" value="HTH-TYPE TRANSCRIPTIONAL REGULATOR RV0890C-RELATED"/>
    <property type="match status" value="1"/>
</dbReference>
<comment type="caution">
    <text evidence="3">The sequence shown here is derived from an EMBL/GenBank/DDBJ whole genome shotgun (WGS) entry which is preliminary data.</text>
</comment>
<dbReference type="Proteomes" id="UP001576774">
    <property type="component" value="Unassembled WGS sequence"/>
</dbReference>
<proteinExistence type="predicted"/>
<dbReference type="InterPro" id="IPR027417">
    <property type="entry name" value="P-loop_NTPase"/>
</dbReference>
<evidence type="ECO:0000259" key="1">
    <source>
        <dbReference type="Pfam" id="PF00931"/>
    </source>
</evidence>
<dbReference type="Pfam" id="PF00931">
    <property type="entry name" value="NB-ARC"/>
    <property type="match status" value="1"/>
</dbReference>
<feature type="domain" description="NB-ARC" evidence="1">
    <location>
        <begin position="142"/>
        <end position="242"/>
    </location>
</feature>
<evidence type="ECO:0000313" key="3">
    <source>
        <dbReference type="EMBL" id="MFB2878897.1"/>
    </source>
</evidence>
<dbReference type="PANTHER" id="PTHR47691">
    <property type="entry name" value="REGULATOR-RELATED"/>
    <property type="match status" value="1"/>
</dbReference>
<organism evidence="3 4">
    <name type="scientific">Floridaenema aerugineum BLCC-F46</name>
    <dbReference type="NCBI Taxonomy" id="3153654"/>
    <lineage>
        <taxon>Bacteria</taxon>
        <taxon>Bacillati</taxon>
        <taxon>Cyanobacteriota</taxon>
        <taxon>Cyanophyceae</taxon>
        <taxon>Oscillatoriophycideae</taxon>
        <taxon>Aerosakkonematales</taxon>
        <taxon>Aerosakkonemataceae</taxon>
        <taxon>Floridanema</taxon>
        <taxon>Floridanema aerugineum</taxon>
    </lineage>
</organism>
<keyword evidence="4" id="KW-1185">Reference proteome</keyword>
<evidence type="ECO:0000313" key="4">
    <source>
        <dbReference type="Proteomes" id="UP001576774"/>
    </source>
</evidence>
<name>A0ABV4X7Y2_9CYAN</name>
<feature type="domain" description="vWA-MoxR associated protein N-terminal HTH" evidence="2">
    <location>
        <begin position="1"/>
        <end position="78"/>
    </location>
</feature>
<sequence length="456" mass="52407">MLKLVDRLIFSKTDKHLDDLQEAILRSSLQNQKYSKIAEEFNCTEGHVKDIASELWKILSEILGENVSKSNFRSTMQRCRFSNISSVSSNFATDFARINNINLCQKALQTPEVSQDRSHHPKTQISLEDAPDISPFFGRNEELNQLEKAIAQQHSRLVTILGMSGIGKTALALQLVEQIKDKFDYVIWRSLHSKPLLEELQTNLIQFFSNQPENGLKLNINLSQLIEYLRKHRCLIILDDVHSIFSKGQLAGCYENGYENYGELFKRLGELHHQSCLVLLSWDKPREIAKLEAENRQVCCLELQGLDLRSAKEILREKRLVEEEKWQELIEKYQGNPLWLKIIATMIQDLFGGRVGEFVKYDNLLLNEDLKDVLFQECDRLSEIEKQIICSIAEETEAVAISQLLSHLQLPASELINAMQSLGRRSLIAKINQGNETLFNLQPVVKQYVKIRINEG</sequence>
<dbReference type="EMBL" id="JBHFNQ010000143">
    <property type="protein sequence ID" value="MFB2878897.1"/>
    <property type="molecule type" value="Genomic_DNA"/>
</dbReference>
<evidence type="ECO:0000259" key="2">
    <source>
        <dbReference type="Pfam" id="PF26355"/>
    </source>
</evidence>
<protein>
    <submittedName>
        <fullName evidence="3">NB-ARC domain-containing protein</fullName>
    </submittedName>
</protein>